<gene>
    <name evidence="2" type="ORF">DPMN_174419</name>
</gene>
<dbReference type="AlphaFoldDB" id="A0A9D4E5C3"/>
<dbReference type="Proteomes" id="UP000828390">
    <property type="component" value="Unassembled WGS sequence"/>
</dbReference>
<protein>
    <submittedName>
        <fullName evidence="2">Uncharacterized protein</fullName>
    </submittedName>
</protein>
<evidence type="ECO:0000313" key="2">
    <source>
        <dbReference type="EMBL" id="KAH3773068.1"/>
    </source>
</evidence>
<reference evidence="2" key="1">
    <citation type="journal article" date="2019" name="bioRxiv">
        <title>The Genome of the Zebra Mussel, Dreissena polymorpha: A Resource for Invasive Species Research.</title>
        <authorList>
            <person name="McCartney M.A."/>
            <person name="Auch B."/>
            <person name="Kono T."/>
            <person name="Mallez S."/>
            <person name="Zhang Y."/>
            <person name="Obille A."/>
            <person name="Becker A."/>
            <person name="Abrahante J.E."/>
            <person name="Garbe J."/>
            <person name="Badalamenti J.P."/>
            <person name="Herman A."/>
            <person name="Mangelson H."/>
            <person name="Liachko I."/>
            <person name="Sullivan S."/>
            <person name="Sone E.D."/>
            <person name="Koren S."/>
            <person name="Silverstein K.A.T."/>
            <person name="Beckman K.B."/>
            <person name="Gohl D.M."/>
        </authorList>
    </citation>
    <scope>NUCLEOTIDE SEQUENCE</scope>
    <source>
        <strain evidence="2">Duluth1</strain>
        <tissue evidence="2">Whole animal</tissue>
    </source>
</reference>
<evidence type="ECO:0000313" key="3">
    <source>
        <dbReference type="Proteomes" id="UP000828390"/>
    </source>
</evidence>
<name>A0A9D4E5C3_DREPO</name>
<accession>A0A9D4E5C3</accession>
<feature type="region of interest" description="Disordered" evidence="1">
    <location>
        <begin position="68"/>
        <end position="94"/>
    </location>
</feature>
<dbReference type="EMBL" id="JAIWYP010000009">
    <property type="protein sequence ID" value="KAH3773068.1"/>
    <property type="molecule type" value="Genomic_DNA"/>
</dbReference>
<sequence length="94" mass="11181">MGNNNESAFEEDIIQVRLQWKGHAIRKPIPNMTWPYLHLNPKENTERTRNTRRRDLDADAYQIRRTFERWKDSPRTKIPGGSWPDGTTGEDDMR</sequence>
<evidence type="ECO:0000256" key="1">
    <source>
        <dbReference type="SAM" id="MobiDB-lite"/>
    </source>
</evidence>
<proteinExistence type="predicted"/>
<comment type="caution">
    <text evidence="2">The sequence shown here is derived from an EMBL/GenBank/DDBJ whole genome shotgun (WGS) entry which is preliminary data.</text>
</comment>
<reference evidence="2" key="2">
    <citation type="submission" date="2020-11" db="EMBL/GenBank/DDBJ databases">
        <authorList>
            <person name="McCartney M.A."/>
            <person name="Auch B."/>
            <person name="Kono T."/>
            <person name="Mallez S."/>
            <person name="Becker A."/>
            <person name="Gohl D.M."/>
            <person name="Silverstein K.A.T."/>
            <person name="Koren S."/>
            <person name="Bechman K.B."/>
            <person name="Herman A."/>
            <person name="Abrahante J.E."/>
            <person name="Garbe J."/>
        </authorList>
    </citation>
    <scope>NUCLEOTIDE SEQUENCE</scope>
    <source>
        <strain evidence="2">Duluth1</strain>
        <tissue evidence="2">Whole animal</tissue>
    </source>
</reference>
<keyword evidence="3" id="KW-1185">Reference proteome</keyword>
<organism evidence="2 3">
    <name type="scientific">Dreissena polymorpha</name>
    <name type="common">Zebra mussel</name>
    <name type="synonym">Mytilus polymorpha</name>
    <dbReference type="NCBI Taxonomy" id="45954"/>
    <lineage>
        <taxon>Eukaryota</taxon>
        <taxon>Metazoa</taxon>
        <taxon>Spiralia</taxon>
        <taxon>Lophotrochozoa</taxon>
        <taxon>Mollusca</taxon>
        <taxon>Bivalvia</taxon>
        <taxon>Autobranchia</taxon>
        <taxon>Heteroconchia</taxon>
        <taxon>Euheterodonta</taxon>
        <taxon>Imparidentia</taxon>
        <taxon>Neoheterodontei</taxon>
        <taxon>Myida</taxon>
        <taxon>Dreissenoidea</taxon>
        <taxon>Dreissenidae</taxon>
        <taxon>Dreissena</taxon>
    </lineage>
</organism>